<comment type="caution">
    <text evidence="1">The sequence shown here is derived from an EMBL/GenBank/DDBJ whole genome shotgun (WGS) entry which is preliminary data.</text>
</comment>
<name>A0A9X2SNI9_9PSEU</name>
<dbReference type="Proteomes" id="UP001144096">
    <property type="component" value="Unassembled WGS sequence"/>
</dbReference>
<proteinExistence type="predicted"/>
<dbReference type="AlphaFoldDB" id="A0A9X2SNI9"/>
<keyword evidence="2" id="KW-1185">Reference proteome</keyword>
<organism evidence="1 2">
    <name type="scientific">Amycolatopsis iheyensis</name>
    <dbReference type="NCBI Taxonomy" id="2945988"/>
    <lineage>
        <taxon>Bacteria</taxon>
        <taxon>Bacillati</taxon>
        <taxon>Actinomycetota</taxon>
        <taxon>Actinomycetes</taxon>
        <taxon>Pseudonocardiales</taxon>
        <taxon>Pseudonocardiaceae</taxon>
        <taxon>Amycolatopsis</taxon>
    </lineage>
</organism>
<evidence type="ECO:0000313" key="1">
    <source>
        <dbReference type="EMBL" id="MCR6486505.1"/>
    </source>
</evidence>
<dbReference type="RefSeq" id="WP_257923081.1">
    <property type="nucleotide sequence ID" value="NZ_JAMXQV010000015.1"/>
</dbReference>
<gene>
    <name evidence="1" type="ORF">M8542_27120</name>
</gene>
<evidence type="ECO:0000313" key="2">
    <source>
        <dbReference type="Proteomes" id="UP001144096"/>
    </source>
</evidence>
<reference evidence="1" key="1">
    <citation type="submission" date="2022-06" db="EMBL/GenBank/DDBJ databases">
        <title>Amycolatopsis iheyaensis sp. nov., a new species of the genus Amycolatopsis isolated from soil in Iheya island, Japan.</title>
        <authorList>
            <person name="Ngamcharungchit C."/>
            <person name="Kanto H."/>
            <person name="Take A."/>
            <person name="Intra B."/>
            <person name="Matsumoto A."/>
            <person name="Panbangred W."/>
            <person name="Inahashi Y."/>
        </authorList>
    </citation>
    <scope>NUCLEOTIDE SEQUENCE</scope>
    <source>
        <strain evidence="1">OK19-0408</strain>
    </source>
</reference>
<dbReference type="EMBL" id="JAMXQV010000015">
    <property type="protein sequence ID" value="MCR6486505.1"/>
    <property type="molecule type" value="Genomic_DNA"/>
</dbReference>
<sequence length="262" mass="28085">MLEAWGTVPAGEVVASTVDAFGRVIALYADGGLLVDGTSCGRVAEPGRHPMIDASGDGFVLANSRCRIRPGAEAPRNGRILDGAGQVVTAFHAGDGIEEVVTGPTGEIWISYFDEASILDGGLRSHPGLIRWTAAGEPAWRVRHDPGLYWMDCYALNVGERRTWAVPYPEVPLVEVGADGLRSVRASPVRSVLGVAVSGADALFLLHHGGEFSTRTARLRDDEVVADDPRPLVAPGGWTGRRVSRGDRMWLQFGDTWYVLGL</sequence>
<accession>A0A9X2SNI9</accession>
<protein>
    <submittedName>
        <fullName evidence="1">Uncharacterized protein</fullName>
    </submittedName>
</protein>